<accession>A0ABW7R6A6</accession>
<sequence length="64" mass="6578">MKDGEPTTAPPLRVLALESVPHPACAVCVAAARRREGGHEAGSAVTVRECNAIIRQHPHGAGGT</sequence>
<keyword evidence="2" id="KW-1185">Reference proteome</keyword>
<dbReference type="EMBL" id="JBIRGH010000001">
    <property type="protein sequence ID" value="MFH8583003.1"/>
    <property type="molecule type" value="Genomic_DNA"/>
</dbReference>
<dbReference type="Proteomes" id="UP001610990">
    <property type="component" value="Unassembled WGS sequence"/>
</dbReference>
<gene>
    <name evidence="1" type="ORF">ACH4GP_01225</name>
</gene>
<reference evidence="1 2" key="1">
    <citation type="submission" date="2024-10" db="EMBL/GenBank/DDBJ databases">
        <title>The Natural Products Discovery Center: Release of the First 8490 Sequenced Strains for Exploring Actinobacteria Biosynthetic Diversity.</title>
        <authorList>
            <person name="Kalkreuter E."/>
            <person name="Kautsar S.A."/>
            <person name="Yang D."/>
            <person name="Bader C.D."/>
            <person name="Teijaro C.N."/>
            <person name="Fluegel L."/>
            <person name="Davis C.M."/>
            <person name="Simpson J.R."/>
            <person name="Lauterbach L."/>
            <person name="Steele A.D."/>
            <person name="Gui C."/>
            <person name="Meng S."/>
            <person name="Li G."/>
            <person name="Viehrig K."/>
            <person name="Ye F."/>
            <person name="Su P."/>
            <person name="Kiefer A.F."/>
            <person name="Nichols A."/>
            <person name="Cepeda A.J."/>
            <person name="Yan W."/>
            <person name="Fan B."/>
            <person name="Jiang Y."/>
            <person name="Adhikari A."/>
            <person name="Zheng C.-J."/>
            <person name="Schuster L."/>
            <person name="Cowan T.M."/>
            <person name="Smanski M.J."/>
            <person name="Chevrette M.G."/>
            <person name="De Carvalho L.P.S."/>
            <person name="Shen B."/>
        </authorList>
    </citation>
    <scope>NUCLEOTIDE SEQUENCE [LARGE SCALE GENOMIC DNA]</scope>
    <source>
        <strain evidence="1 2">NPDC018013</strain>
    </source>
</reference>
<evidence type="ECO:0000313" key="2">
    <source>
        <dbReference type="Proteomes" id="UP001610990"/>
    </source>
</evidence>
<organism evidence="1 2">
    <name type="scientific">Streptomyces celluloflavus</name>
    <dbReference type="NCBI Taxonomy" id="58344"/>
    <lineage>
        <taxon>Bacteria</taxon>
        <taxon>Bacillati</taxon>
        <taxon>Actinomycetota</taxon>
        <taxon>Actinomycetes</taxon>
        <taxon>Kitasatosporales</taxon>
        <taxon>Streptomycetaceae</taxon>
        <taxon>Streptomyces</taxon>
    </lineage>
</organism>
<evidence type="ECO:0000313" key="1">
    <source>
        <dbReference type="EMBL" id="MFH8583003.1"/>
    </source>
</evidence>
<comment type="caution">
    <text evidence="1">The sequence shown here is derived from an EMBL/GenBank/DDBJ whole genome shotgun (WGS) entry which is preliminary data.</text>
</comment>
<protein>
    <submittedName>
        <fullName evidence="1">Uncharacterized protein</fullName>
    </submittedName>
</protein>
<name>A0ABW7R6A6_9ACTN</name>
<dbReference type="RefSeq" id="WP_367434369.1">
    <property type="nucleotide sequence ID" value="NZ_CP108413.1"/>
</dbReference>
<proteinExistence type="predicted"/>